<keyword evidence="2" id="KW-0812">Transmembrane</keyword>
<proteinExistence type="predicted"/>
<dbReference type="GO" id="GO:0005737">
    <property type="term" value="C:cytoplasm"/>
    <property type="evidence" value="ECO:0007669"/>
    <property type="project" value="TreeGrafter"/>
</dbReference>
<evidence type="ECO:0000259" key="3">
    <source>
        <dbReference type="Pfam" id="PF00149"/>
    </source>
</evidence>
<feature type="compositionally biased region" description="Basic and acidic residues" evidence="1">
    <location>
        <begin position="713"/>
        <end position="724"/>
    </location>
</feature>
<dbReference type="SUPFAM" id="SSF56300">
    <property type="entry name" value="Metallo-dependent phosphatases"/>
    <property type="match status" value="2"/>
</dbReference>
<evidence type="ECO:0000256" key="1">
    <source>
        <dbReference type="SAM" id="MobiDB-lite"/>
    </source>
</evidence>
<name>A0AAN6G614_9BASI</name>
<feature type="transmembrane region" description="Helical" evidence="2">
    <location>
        <begin position="65"/>
        <end position="84"/>
    </location>
</feature>
<feature type="region of interest" description="Disordered" evidence="1">
    <location>
        <begin position="698"/>
        <end position="727"/>
    </location>
</feature>
<dbReference type="Gene3D" id="3.60.21.10">
    <property type="match status" value="1"/>
</dbReference>
<comment type="caution">
    <text evidence="4">The sequence shown here is derived from an EMBL/GenBank/DDBJ whole genome shotgun (WGS) entry which is preliminary data.</text>
</comment>
<accession>A0AAN6G614</accession>
<dbReference type="Pfam" id="PF00149">
    <property type="entry name" value="Metallophos"/>
    <property type="match status" value="1"/>
</dbReference>
<evidence type="ECO:0000313" key="5">
    <source>
        <dbReference type="Proteomes" id="UP001176521"/>
    </source>
</evidence>
<sequence length="825" mass="91328">MWPLRSRNNRSAALRLHDDGEEEERAADIIAADMRQYPRSASAHRHRHSLPIRAAQRVVSSNSRIASMALFLTLAFTMFILFALRHDRITFEDRLIGWQQYLPISTRPLQALQQQQQQQAELQANSTAVTFPLDLYLPLMPNTAPLTDITVRKCVALLPCIPPTTPDLDAQLGKWVRVERYLDSSAAIGTSSLSWLSSFFRIEETYIYYRRSRLPHVPRVVDVRVLEAGQELPSHLPDDGASGWKIVETDLRQKFLKSWGGLPGAKLVYRIAEAGAVSKLDPITEIEIVYGPNPPWPGFTEVGAILPPNLKDGTESVTLTMRRSPQPAPQLPQPLRFQPNGHFKIMQIADLHLSVAHETCRDTDKNPCVGDTDSIALVSKWLDEEKPDLVVLSGDQLNGQGTSWDVKSVLPKVTKMLVDRKILFAAIQGNHDSETDKLTRKQQQTLLSLLPYSLTRVGPSSIHGTSNYDIKLHSPTPDASHIFTLYFLDSGDYPPEASSSSSKGGSLFGSVFGGGGKKKPTMKGKLSHYDWVRRDQIDWFLDLSAHVKKMLRPYVPDGAADLPKQPWAATRARGQNGSERRRGRGARHGRRGAEADEDVSAAEVLEDESRRRRRRGGSLRTEQDVNLDERSADGPQSQPADADADADHLDRIPTPLPDPRQGRTLSKPPALMFMHIPVPEAYETELVDVEVGSGKKIILSGEPESSGGGGGGDGRKGGLLEADTKGGQGDRGIFDAILKQSEEDRDVKAIGFGHNHLNEACRRTKGIWLCFNGGSSYAGYGKPTFPRRVRIFELSDYGNVISTYHRLEGGENAGRRVGEGVLFRA</sequence>
<dbReference type="EMBL" id="JAPDMQ010000801">
    <property type="protein sequence ID" value="KAK0520394.1"/>
    <property type="molecule type" value="Genomic_DNA"/>
</dbReference>
<feature type="compositionally biased region" description="Acidic residues" evidence="1">
    <location>
        <begin position="595"/>
        <end position="606"/>
    </location>
</feature>
<dbReference type="AlphaFoldDB" id="A0AAN6G614"/>
<keyword evidence="5" id="KW-1185">Reference proteome</keyword>
<evidence type="ECO:0000256" key="2">
    <source>
        <dbReference type="SAM" id="Phobius"/>
    </source>
</evidence>
<dbReference type="PANTHER" id="PTHR32440:SF0">
    <property type="entry name" value="PHOSPHATASE DCR2-RELATED"/>
    <property type="match status" value="1"/>
</dbReference>
<gene>
    <name evidence="4" type="primary">DCR2</name>
    <name evidence="4" type="ORF">OC842_007114</name>
</gene>
<dbReference type="InterPro" id="IPR004843">
    <property type="entry name" value="Calcineurin-like_PHP"/>
</dbReference>
<dbReference type="GO" id="GO:0004721">
    <property type="term" value="F:phosphoprotein phosphatase activity"/>
    <property type="evidence" value="ECO:0007669"/>
    <property type="project" value="TreeGrafter"/>
</dbReference>
<feature type="compositionally biased region" description="Basic and acidic residues" evidence="1">
    <location>
        <begin position="621"/>
        <end position="632"/>
    </location>
</feature>
<dbReference type="Proteomes" id="UP001176521">
    <property type="component" value="Unassembled WGS sequence"/>
</dbReference>
<organism evidence="4 5">
    <name type="scientific">Tilletia horrida</name>
    <dbReference type="NCBI Taxonomy" id="155126"/>
    <lineage>
        <taxon>Eukaryota</taxon>
        <taxon>Fungi</taxon>
        <taxon>Dikarya</taxon>
        <taxon>Basidiomycota</taxon>
        <taxon>Ustilaginomycotina</taxon>
        <taxon>Exobasidiomycetes</taxon>
        <taxon>Tilletiales</taxon>
        <taxon>Tilletiaceae</taxon>
        <taxon>Tilletia</taxon>
    </lineage>
</organism>
<feature type="domain" description="Calcineurin-like phosphoesterase" evidence="3">
    <location>
        <begin position="343"/>
        <end position="452"/>
    </location>
</feature>
<keyword evidence="2" id="KW-1133">Transmembrane helix</keyword>
<reference evidence="4" key="1">
    <citation type="journal article" date="2023" name="PhytoFront">
        <title>Draft Genome Resources of Seven Strains of Tilletia horrida, Causal Agent of Kernel Smut of Rice.</title>
        <authorList>
            <person name="Khanal S."/>
            <person name="Antony Babu S."/>
            <person name="Zhou X.G."/>
        </authorList>
    </citation>
    <scope>NUCLEOTIDE SEQUENCE</scope>
    <source>
        <strain evidence="4">TX3</strain>
    </source>
</reference>
<keyword evidence="2" id="KW-0472">Membrane</keyword>
<feature type="compositionally biased region" description="Basic residues" evidence="1">
    <location>
        <begin position="581"/>
        <end position="590"/>
    </location>
</feature>
<dbReference type="InterPro" id="IPR029052">
    <property type="entry name" value="Metallo-depent_PP-like"/>
</dbReference>
<dbReference type="PANTHER" id="PTHR32440">
    <property type="entry name" value="PHOSPHATASE DCR2-RELATED-RELATED"/>
    <property type="match status" value="1"/>
</dbReference>
<feature type="region of interest" description="Disordered" evidence="1">
    <location>
        <begin position="557"/>
        <end position="668"/>
    </location>
</feature>
<evidence type="ECO:0000313" key="4">
    <source>
        <dbReference type="EMBL" id="KAK0520394.1"/>
    </source>
</evidence>
<protein>
    <submittedName>
        <fullName evidence="4">Phosphatase dcr2</fullName>
    </submittedName>
</protein>